<protein>
    <submittedName>
        <fullName evidence="7">TXND3 protein</fullName>
    </submittedName>
</protein>
<dbReference type="PROSITE" id="PS51374">
    <property type="entry name" value="NDPK_LIKE"/>
    <property type="match status" value="2"/>
</dbReference>
<keyword evidence="8" id="KW-1185">Reference proteome</keyword>
<evidence type="ECO:0000256" key="2">
    <source>
        <dbReference type="PROSITE-ProRule" id="PRU00706"/>
    </source>
</evidence>
<dbReference type="OrthoDB" id="10263751at2759"/>
<evidence type="ECO:0000256" key="1">
    <source>
        <dbReference type="ARBA" id="ARBA00008142"/>
    </source>
</evidence>
<dbReference type="InterPro" id="IPR034907">
    <property type="entry name" value="NDK-like_dom"/>
</dbReference>
<feature type="non-terminal residue" evidence="7">
    <location>
        <position position="367"/>
    </location>
</feature>
<dbReference type="Gene3D" id="3.30.70.141">
    <property type="entry name" value="Nucleoside diphosphate kinase-like domain"/>
    <property type="match status" value="2"/>
</dbReference>
<dbReference type="InterPro" id="IPR036850">
    <property type="entry name" value="NDK-like_dom_sf"/>
</dbReference>
<dbReference type="AlphaFoldDB" id="A0A7L4NBQ8"/>
<dbReference type="CDD" id="cd04416">
    <property type="entry name" value="NDPk_TX"/>
    <property type="match status" value="1"/>
</dbReference>
<dbReference type="PANTHER" id="PTHR46135:SF3">
    <property type="entry name" value="NME_NM23 FAMILY MEMBER 8"/>
    <property type="match status" value="1"/>
</dbReference>
<dbReference type="InterPro" id="IPR001564">
    <property type="entry name" value="Nucleoside_diP_kinase"/>
</dbReference>
<dbReference type="GO" id="GO:0006241">
    <property type="term" value="P:CTP biosynthetic process"/>
    <property type="evidence" value="ECO:0007669"/>
    <property type="project" value="InterPro"/>
</dbReference>
<feature type="coiled-coil region" evidence="4">
    <location>
        <begin position="96"/>
        <end position="130"/>
    </location>
</feature>
<dbReference type="PRINTS" id="PR01243">
    <property type="entry name" value="NUCDPKINASE"/>
</dbReference>
<reference evidence="7 8" key="1">
    <citation type="submission" date="2020-02" db="EMBL/GenBank/DDBJ databases">
        <title>Bird 10,000 Genomes (B10K) Project - Family phase.</title>
        <authorList>
            <person name="Zhang G."/>
        </authorList>
    </citation>
    <scope>NUCLEOTIDE SEQUENCE [LARGE SCALE GENOMIC DNA]</scope>
    <source>
        <strain evidence="7">B10K-DU-013-51</strain>
        <tissue evidence="7">Mixed tissue sample</tissue>
    </source>
</reference>
<dbReference type="EMBL" id="VYZU01051404">
    <property type="protein sequence ID" value="NXY86912.1"/>
    <property type="molecule type" value="Genomic_DNA"/>
</dbReference>
<gene>
    <name evidence="7" type="primary">Nme8</name>
    <name evidence="7" type="ORF">CEYCYA_R07535</name>
</gene>
<name>A0A7L4NBQ8_9AVES</name>
<dbReference type="GO" id="GO:0004550">
    <property type="term" value="F:nucleoside diphosphate kinase activity"/>
    <property type="evidence" value="ECO:0007669"/>
    <property type="project" value="InterPro"/>
</dbReference>
<comment type="caution">
    <text evidence="2">Lacks conserved residue(s) required for the propagation of feature annotation.</text>
</comment>
<comment type="caution">
    <text evidence="7">The sequence shown here is derived from an EMBL/GenBank/DDBJ whole genome shotgun (WGS) entry which is preliminary data.</text>
</comment>
<dbReference type="SUPFAM" id="SSF54919">
    <property type="entry name" value="Nucleoside diphosphate kinase, NDK"/>
    <property type="match status" value="2"/>
</dbReference>
<accession>A0A7L4NBQ8</accession>
<comment type="similarity">
    <text evidence="1 2 3">Belongs to the NDK family.</text>
</comment>
<feature type="domain" description="Nucleoside diphosphate kinase-like" evidence="6">
    <location>
        <begin position="229"/>
        <end position="367"/>
    </location>
</feature>
<evidence type="ECO:0000313" key="7">
    <source>
        <dbReference type="EMBL" id="NXY86912.1"/>
    </source>
</evidence>
<dbReference type="Pfam" id="PF00334">
    <property type="entry name" value="NDK"/>
    <property type="match status" value="2"/>
</dbReference>
<feature type="transmembrane region" description="Helical" evidence="5">
    <location>
        <begin position="54"/>
        <end position="72"/>
    </location>
</feature>
<proteinExistence type="inferred from homology"/>
<dbReference type="InterPro" id="IPR051766">
    <property type="entry name" value="TXND_domain-containing"/>
</dbReference>
<feature type="non-terminal residue" evidence="7">
    <location>
        <position position="1"/>
    </location>
</feature>
<keyword evidence="5" id="KW-0472">Membrane</keyword>
<sequence>LFSLLQNGKIITMVRGANGPLLSKTITELVQEEREIAAGIKERAERNPLLNKGIFSYVLILINLLTALLFLFPFPEEVVRYSVGIIKPNDVLEGRVEEIKQKIRDAGFDIEKAEEKMLTEEQIREFYARNKDQPDFEGFVQLMMSGPCHILVISKKEGTDAIPHWRELRKASQCHMQWLNYRITLCFISLGETESILNICDVQDSVEDASRQLAFFFPNFGMKRTDERVEKTLALIRPCILKERRNSIMQRIKDDGFEIAMQKEIILSEEQVREFYREHVNENYFPVLLQQMTSGPTLVLALTRENAVAHWRDLLGPKTVEEAKKENPNSLRAQYAVNNVPIGQLHGSSTLLDAQKELEFFFPQEHT</sequence>
<keyword evidence="5" id="KW-0812">Transmembrane</keyword>
<evidence type="ECO:0000256" key="4">
    <source>
        <dbReference type="SAM" id="Coils"/>
    </source>
</evidence>
<dbReference type="SMART" id="SM00562">
    <property type="entry name" value="NDK"/>
    <property type="match status" value="2"/>
</dbReference>
<keyword evidence="5" id="KW-1133">Transmembrane helix</keyword>
<dbReference type="PANTHER" id="PTHR46135">
    <property type="entry name" value="NME/NM23 FAMILY MEMBER 8"/>
    <property type="match status" value="1"/>
</dbReference>
<evidence type="ECO:0000259" key="6">
    <source>
        <dbReference type="SMART" id="SM00562"/>
    </source>
</evidence>
<dbReference type="GO" id="GO:0006228">
    <property type="term" value="P:UTP biosynthetic process"/>
    <property type="evidence" value="ECO:0007669"/>
    <property type="project" value="InterPro"/>
</dbReference>
<organism evidence="7 8">
    <name type="scientific">Ceyx cyanopectus</name>
    <name type="common">Indigo-banded kingfisher</name>
    <dbReference type="NCBI Taxonomy" id="390723"/>
    <lineage>
        <taxon>Eukaryota</taxon>
        <taxon>Metazoa</taxon>
        <taxon>Chordata</taxon>
        <taxon>Craniata</taxon>
        <taxon>Vertebrata</taxon>
        <taxon>Euteleostomi</taxon>
        <taxon>Archelosauria</taxon>
        <taxon>Archosauria</taxon>
        <taxon>Dinosauria</taxon>
        <taxon>Saurischia</taxon>
        <taxon>Theropoda</taxon>
        <taxon>Coelurosauria</taxon>
        <taxon>Aves</taxon>
        <taxon>Neognathae</taxon>
        <taxon>Neoaves</taxon>
        <taxon>Telluraves</taxon>
        <taxon>Coraciimorphae</taxon>
        <taxon>Coraciiformes</taxon>
        <taxon>Alcedinidae</taxon>
        <taxon>Ceyx</taxon>
    </lineage>
</organism>
<keyword evidence="4" id="KW-0175">Coiled coil</keyword>
<evidence type="ECO:0000313" key="8">
    <source>
        <dbReference type="Proteomes" id="UP000586704"/>
    </source>
</evidence>
<dbReference type="Proteomes" id="UP000586704">
    <property type="component" value="Unassembled WGS sequence"/>
</dbReference>
<evidence type="ECO:0000256" key="3">
    <source>
        <dbReference type="RuleBase" id="RU004011"/>
    </source>
</evidence>
<feature type="domain" description="Nucleoside diphosphate kinase-like" evidence="6">
    <location>
        <begin position="79"/>
        <end position="224"/>
    </location>
</feature>
<dbReference type="GO" id="GO:0006183">
    <property type="term" value="P:GTP biosynthetic process"/>
    <property type="evidence" value="ECO:0007669"/>
    <property type="project" value="InterPro"/>
</dbReference>
<evidence type="ECO:0000256" key="5">
    <source>
        <dbReference type="SAM" id="Phobius"/>
    </source>
</evidence>